<gene>
    <name evidence="2" type="ORF">SVUK_LOCUS13351</name>
</gene>
<evidence type="ECO:0000256" key="1">
    <source>
        <dbReference type="SAM" id="MobiDB-lite"/>
    </source>
</evidence>
<proteinExistence type="predicted"/>
<dbReference type="OrthoDB" id="5875004at2759"/>
<accession>A0A3P7JCB2</accession>
<name>A0A3P7JCB2_STRVU</name>
<evidence type="ECO:0000313" key="3">
    <source>
        <dbReference type="Proteomes" id="UP000270094"/>
    </source>
</evidence>
<feature type="compositionally biased region" description="Basic and acidic residues" evidence="1">
    <location>
        <begin position="91"/>
        <end position="114"/>
    </location>
</feature>
<dbReference type="EMBL" id="UYYB01101667">
    <property type="protein sequence ID" value="VDM78353.1"/>
    <property type="molecule type" value="Genomic_DNA"/>
</dbReference>
<dbReference type="Proteomes" id="UP000270094">
    <property type="component" value="Unassembled WGS sequence"/>
</dbReference>
<organism evidence="2 3">
    <name type="scientific">Strongylus vulgaris</name>
    <name type="common">Blood worm</name>
    <dbReference type="NCBI Taxonomy" id="40348"/>
    <lineage>
        <taxon>Eukaryota</taxon>
        <taxon>Metazoa</taxon>
        <taxon>Ecdysozoa</taxon>
        <taxon>Nematoda</taxon>
        <taxon>Chromadorea</taxon>
        <taxon>Rhabditida</taxon>
        <taxon>Rhabditina</taxon>
        <taxon>Rhabditomorpha</taxon>
        <taxon>Strongyloidea</taxon>
        <taxon>Strongylidae</taxon>
        <taxon>Strongylus</taxon>
    </lineage>
</organism>
<reference evidence="2 3" key="1">
    <citation type="submission" date="2018-11" db="EMBL/GenBank/DDBJ databases">
        <authorList>
            <consortium name="Pathogen Informatics"/>
        </authorList>
    </citation>
    <scope>NUCLEOTIDE SEQUENCE [LARGE SCALE GENOMIC DNA]</scope>
</reference>
<evidence type="ECO:0000313" key="2">
    <source>
        <dbReference type="EMBL" id="VDM78353.1"/>
    </source>
</evidence>
<sequence>MFDRKSHRVLLDYLGIGLTETLWHYISALPLLNVQITVAEVKQAPQPTNKDVNMLVPSAPRTPPSRQSSTPRSEARKGERSAPAQNSSEIVDPRIANEIRALREREDELRRSRTELGLPTLDDVMSRYDQR</sequence>
<dbReference type="AlphaFoldDB" id="A0A3P7JCB2"/>
<keyword evidence="3" id="KW-1185">Reference proteome</keyword>
<protein>
    <submittedName>
        <fullName evidence="2">Uncharacterized protein</fullName>
    </submittedName>
</protein>
<feature type="region of interest" description="Disordered" evidence="1">
    <location>
        <begin position="44"/>
        <end position="131"/>
    </location>
</feature>